<dbReference type="AlphaFoldDB" id="C1N8M2"/>
<proteinExistence type="predicted"/>
<dbReference type="EMBL" id="GG663750">
    <property type="protein sequence ID" value="EEH51913.1"/>
    <property type="molecule type" value="Genomic_DNA"/>
</dbReference>
<dbReference type="Proteomes" id="UP000001876">
    <property type="component" value="Unassembled WGS sequence"/>
</dbReference>
<dbReference type="GeneID" id="9689550"/>
<organism evidence="2">
    <name type="scientific">Micromonas pusilla (strain CCMP1545)</name>
    <name type="common">Picoplanktonic green alga</name>
    <dbReference type="NCBI Taxonomy" id="564608"/>
    <lineage>
        <taxon>Eukaryota</taxon>
        <taxon>Viridiplantae</taxon>
        <taxon>Chlorophyta</taxon>
        <taxon>Mamiellophyceae</taxon>
        <taxon>Mamiellales</taxon>
        <taxon>Mamiellaceae</taxon>
        <taxon>Micromonas</taxon>
    </lineage>
</organism>
<dbReference type="KEGG" id="mpp:MICPUCDRAFT_54142"/>
<name>C1N8M2_MICPC</name>
<sequence>MDRIEGIHIRLPPGSEWPYKKLHDGVTLDRMRLKGTTVAAWDLRCLDFYVKHDRSKVKTFDEGPFDVWGCMDGAFVCEELLCGRGVGVCVICEGTDTNVMCEYCANDSNGGEICECCRAWVCGLHSSDEIDGIMASCDRCEWTTCRECHDKRFFEWGELWCRRHDM</sequence>
<reference evidence="1 2" key="1">
    <citation type="journal article" date="2009" name="Science">
        <title>Green evolution and dynamic adaptations revealed by genomes of the marine picoeukaryotes Micromonas.</title>
        <authorList>
            <person name="Worden A.Z."/>
            <person name="Lee J.H."/>
            <person name="Mock T."/>
            <person name="Rouze P."/>
            <person name="Simmons M.P."/>
            <person name="Aerts A.L."/>
            <person name="Allen A.E."/>
            <person name="Cuvelier M.L."/>
            <person name="Derelle E."/>
            <person name="Everett M.V."/>
            <person name="Foulon E."/>
            <person name="Grimwood J."/>
            <person name="Gundlach H."/>
            <person name="Henrissat B."/>
            <person name="Napoli C."/>
            <person name="McDonald S.M."/>
            <person name="Parker M.S."/>
            <person name="Rombauts S."/>
            <person name="Salamov A."/>
            <person name="Von Dassow P."/>
            <person name="Badger J.H."/>
            <person name="Coutinho P.M."/>
            <person name="Demir E."/>
            <person name="Dubchak I."/>
            <person name="Gentemann C."/>
            <person name="Eikrem W."/>
            <person name="Gready J.E."/>
            <person name="John U."/>
            <person name="Lanier W."/>
            <person name="Lindquist E.A."/>
            <person name="Lucas S."/>
            <person name="Mayer K.F."/>
            <person name="Moreau H."/>
            <person name="Not F."/>
            <person name="Otillar R."/>
            <person name="Panaud O."/>
            <person name="Pangilinan J."/>
            <person name="Paulsen I."/>
            <person name="Piegu B."/>
            <person name="Poliakov A."/>
            <person name="Robbens S."/>
            <person name="Schmutz J."/>
            <person name="Toulza E."/>
            <person name="Wyss T."/>
            <person name="Zelensky A."/>
            <person name="Zhou K."/>
            <person name="Armbrust E.V."/>
            <person name="Bhattacharya D."/>
            <person name="Goodenough U.W."/>
            <person name="Van de Peer Y."/>
            <person name="Grigoriev I.V."/>
        </authorList>
    </citation>
    <scope>NUCLEOTIDE SEQUENCE [LARGE SCALE GENOMIC DNA]</scope>
    <source>
        <strain evidence="1 2">CCMP1545</strain>
    </source>
</reference>
<accession>C1N8M2</accession>
<gene>
    <name evidence="1" type="ORF">MICPUCDRAFT_54142</name>
</gene>
<dbReference type="RefSeq" id="XP_003064291.1">
    <property type="nucleotide sequence ID" value="XM_003064245.1"/>
</dbReference>
<evidence type="ECO:0000313" key="1">
    <source>
        <dbReference type="EMBL" id="EEH51913.1"/>
    </source>
</evidence>
<protein>
    <submittedName>
        <fullName evidence="1">Predicted protein</fullName>
    </submittedName>
</protein>
<evidence type="ECO:0000313" key="2">
    <source>
        <dbReference type="Proteomes" id="UP000001876"/>
    </source>
</evidence>
<keyword evidence="2" id="KW-1185">Reference proteome</keyword>